<proteinExistence type="inferred from homology"/>
<accession>A0A167PDC9</accession>
<gene>
    <name evidence="5" type="ORF">SPI_07553</name>
</gene>
<feature type="region of interest" description="Disordered" evidence="4">
    <location>
        <begin position="136"/>
        <end position="163"/>
    </location>
</feature>
<reference evidence="5 6" key="1">
    <citation type="journal article" date="2016" name="Genome Biol. Evol.">
        <title>Divergent and convergent evolution of fungal pathogenicity.</title>
        <authorList>
            <person name="Shang Y."/>
            <person name="Xiao G."/>
            <person name="Zheng P."/>
            <person name="Cen K."/>
            <person name="Zhan S."/>
            <person name="Wang C."/>
        </authorList>
    </citation>
    <scope>NUCLEOTIDE SEQUENCE [LARGE SCALE GENOMIC DNA]</scope>
    <source>
        <strain evidence="5 6">RCEF 264</strain>
    </source>
</reference>
<dbReference type="OrthoDB" id="255837at2759"/>
<dbReference type="GO" id="GO:0034974">
    <property type="term" value="C:Swi5-Swi2 complex"/>
    <property type="evidence" value="ECO:0007669"/>
    <property type="project" value="TreeGrafter"/>
</dbReference>
<dbReference type="AlphaFoldDB" id="A0A167PDC9"/>
<keyword evidence="2" id="KW-0227">DNA damage</keyword>
<keyword evidence="3" id="KW-0234">DNA repair</keyword>
<evidence type="ECO:0000256" key="2">
    <source>
        <dbReference type="ARBA" id="ARBA00022763"/>
    </source>
</evidence>
<evidence type="ECO:0000313" key="5">
    <source>
        <dbReference type="EMBL" id="OAA56546.1"/>
    </source>
</evidence>
<keyword evidence="6" id="KW-1185">Reference proteome</keyword>
<dbReference type="EMBL" id="AZHD01000016">
    <property type="protein sequence ID" value="OAA56546.1"/>
    <property type="molecule type" value="Genomic_DNA"/>
</dbReference>
<dbReference type="PANTHER" id="PTHR28529:SF2">
    <property type="entry name" value="DNA REPAIR PROTEIN SWI5 HOMOLOG"/>
    <property type="match status" value="1"/>
</dbReference>
<evidence type="ECO:0000256" key="1">
    <source>
        <dbReference type="ARBA" id="ARBA00008060"/>
    </source>
</evidence>
<evidence type="ECO:0000313" key="6">
    <source>
        <dbReference type="Proteomes" id="UP000076874"/>
    </source>
</evidence>
<dbReference type="Pfam" id="PF07061">
    <property type="entry name" value="Swi5"/>
    <property type="match status" value="1"/>
</dbReference>
<dbReference type="InterPro" id="IPR010760">
    <property type="entry name" value="DNA-repair_Swi5"/>
</dbReference>
<comment type="caution">
    <text evidence="5">The sequence shown here is derived from an EMBL/GenBank/DDBJ whole genome shotgun (WGS) entry which is preliminary data.</text>
</comment>
<dbReference type="Proteomes" id="UP000076874">
    <property type="component" value="Unassembled WGS sequence"/>
</dbReference>
<evidence type="ECO:0000256" key="3">
    <source>
        <dbReference type="ARBA" id="ARBA00023204"/>
    </source>
</evidence>
<dbReference type="GO" id="GO:0000709">
    <property type="term" value="P:meiotic joint molecule formation"/>
    <property type="evidence" value="ECO:0007669"/>
    <property type="project" value="TreeGrafter"/>
</dbReference>
<sequence>MPQSAQNDLQALLARHRRFLVQAQALVAKDASCAQEPGYKAFIALLLERLRAHEAWLLSKQTGKHSDCPVQWSNITVAPGETEAETSALFLRIAGPGVDDVNTITVKDEEAATKRSSVLARAAQQASLVVARQNLDGHTQQQPQLSNKEATDRNGNVDADADADANRRHIARLKQYNDLRDVGQQLIGIIADNRGVPVRSLYADDRFGVGPDD</sequence>
<organism evidence="5 6">
    <name type="scientific">Niveomyces insectorum RCEF 264</name>
    <dbReference type="NCBI Taxonomy" id="1081102"/>
    <lineage>
        <taxon>Eukaryota</taxon>
        <taxon>Fungi</taxon>
        <taxon>Dikarya</taxon>
        <taxon>Ascomycota</taxon>
        <taxon>Pezizomycotina</taxon>
        <taxon>Sordariomycetes</taxon>
        <taxon>Hypocreomycetidae</taxon>
        <taxon>Hypocreales</taxon>
        <taxon>Cordycipitaceae</taxon>
        <taxon>Niveomyces</taxon>
    </lineage>
</organism>
<dbReference type="PANTHER" id="PTHR28529">
    <property type="entry name" value="DNA REPAIR PROTEIN SWI5 HOMOLOG"/>
    <property type="match status" value="1"/>
</dbReference>
<dbReference type="GO" id="GO:0010772">
    <property type="term" value="P:meiotic DNA recombinase assembly involved in reciprocal meiotic recombination"/>
    <property type="evidence" value="ECO:0007669"/>
    <property type="project" value="TreeGrafter"/>
</dbReference>
<dbReference type="GO" id="GO:0032798">
    <property type="term" value="C:Swi5-Sfr1 complex"/>
    <property type="evidence" value="ECO:0007669"/>
    <property type="project" value="TreeGrafter"/>
</dbReference>
<feature type="compositionally biased region" description="Polar residues" evidence="4">
    <location>
        <begin position="136"/>
        <end position="148"/>
    </location>
</feature>
<dbReference type="Gene3D" id="1.20.5.170">
    <property type="match status" value="1"/>
</dbReference>
<protein>
    <submittedName>
        <fullName evidence="5">DNA repair protein, swi5</fullName>
    </submittedName>
</protein>
<comment type="similarity">
    <text evidence="1">Belongs to the SWI5/SAE3 family.</text>
</comment>
<evidence type="ECO:0000256" key="4">
    <source>
        <dbReference type="SAM" id="MobiDB-lite"/>
    </source>
</evidence>
<name>A0A167PDC9_9HYPO</name>